<dbReference type="Pfam" id="PF02557">
    <property type="entry name" value="VanY"/>
    <property type="match status" value="1"/>
</dbReference>
<dbReference type="InterPro" id="IPR003709">
    <property type="entry name" value="VanY-like_core_dom"/>
</dbReference>
<dbReference type="PROSITE" id="PS51257">
    <property type="entry name" value="PROKAR_LIPOPROTEIN"/>
    <property type="match status" value="1"/>
</dbReference>
<evidence type="ECO:0000313" key="5">
    <source>
        <dbReference type="EMBL" id="MEC5424591.1"/>
    </source>
</evidence>
<dbReference type="InterPro" id="IPR036365">
    <property type="entry name" value="PGBD-like_sf"/>
</dbReference>
<dbReference type="Pfam" id="PF01471">
    <property type="entry name" value="PG_binding_1"/>
    <property type="match status" value="1"/>
</dbReference>
<sequence length="348" mass="39155">MIKNSLLIVIAVLSVLFFVTACTTDNQQEIEPEEKSDNNESGKQSDVIKQEPEEEKLQLPKASLQKKDHGEQVQLLQKALNEIGYELTVNGDYDETTTWAITDFQLQDENLLATGVYNEETNVAVEKFFSDGENEFKPGKGLPYTVENTTTDSGTEVLVNPYDQLALVNKKYGLPKDYIPDDLVIPNVRFSFTEDLPKKQLRKIAADALEEMFNAADKKGLNLFAQSGYRSYERQDAIFASNASQHGEDAANQFSARPGESEHQTGLSMDVTSPEVNNKLITAFGDTAEGKWVKENAAEFGFIIRYPEGKEEITKYQYEPWHLRYVGKKAATTIMNEGLTLEEYLETD</sequence>
<dbReference type="PANTHER" id="PTHR34385">
    <property type="entry name" value="D-ALANYL-D-ALANINE CARBOXYPEPTIDASE"/>
    <property type="match status" value="1"/>
</dbReference>
<evidence type="ECO:0000256" key="1">
    <source>
        <dbReference type="SAM" id="MobiDB-lite"/>
    </source>
</evidence>
<dbReference type="InterPro" id="IPR058193">
    <property type="entry name" value="VanY/YodJ_core_dom"/>
</dbReference>
<proteinExistence type="predicted"/>
<feature type="domain" description="Peptidoglycan binding-like" evidence="3">
    <location>
        <begin position="70"/>
        <end position="121"/>
    </location>
</feature>
<reference evidence="5 6" key="1">
    <citation type="journal article" date="2024" name="Int. J. Syst. Evol. Microbiol.">
        <title>Virgibacillus tibetensis sp. nov., isolated from salt lake on the Tibetan Plateau of China.</title>
        <authorList>
            <person name="Phurbu D."/>
            <person name="Liu Z.-X."/>
            <person name="Wang R."/>
            <person name="Zheng Y.-Y."/>
            <person name="Liu H.-C."/>
            <person name="Zhou Y.-G."/>
            <person name="Yu Y.-J."/>
            <person name="Li A.-H."/>
        </authorList>
    </citation>
    <scope>NUCLEOTIDE SEQUENCE [LARGE SCALE GENOMIC DNA]</scope>
    <source>
        <strain evidence="5 6">C22-A2</strain>
    </source>
</reference>
<dbReference type="InterPro" id="IPR052179">
    <property type="entry name" value="DD-CPase-like"/>
</dbReference>
<keyword evidence="5" id="KW-0121">Carboxypeptidase</keyword>
<dbReference type="CDD" id="cd14852">
    <property type="entry name" value="LD-carboxypeptidase"/>
    <property type="match status" value="1"/>
</dbReference>
<keyword evidence="5" id="KW-0645">Protease</keyword>
<dbReference type="SUPFAM" id="SSF55166">
    <property type="entry name" value="Hedgehog/DD-peptidase"/>
    <property type="match status" value="1"/>
</dbReference>
<comment type="caution">
    <text evidence="5">The sequence shown here is derived from an EMBL/GenBank/DDBJ whole genome shotgun (WGS) entry which is preliminary data.</text>
</comment>
<protein>
    <submittedName>
        <fullName evidence="5">D-alanyl-D-alanine carboxypeptidase family protein</fullName>
    </submittedName>
</protein>
<dbReference type="Gene3D" id="3.30.1380.10">
    <property type="match status" value="1"/>
</dbReference>
<feature type="signal peptide" evidence="2">
    <location>
        <begin position="1"/>
        <end position="21"/>
    </location>
</feature>
<dbReference type="Proteomes" id="UP001335737">
    <property type="component" value="Unassembled WGS sequence"/>
</dbReference>
<gene>
    <name evidence="5" type="ORF">QGM71_13905</name>
</gene>
<feature type="chain" id="PRO_5047141537" evidence="2">
    <location>
        <begin position="22"/>
        <end position="348"/>
    </location>
</feature>
<organism evidence="5 6">
    <name type="scientific">Virgibacillus tibetensis</name>
    <dbReference type="NCBI Taxonomy" id="3042313"/>
    <lineage>
        <taxon>Bacteria</taxon>
        <taxon>Bacillati</taxon>
        <taxon>Bacillota</taxon>
        <taxon>Bacilli</taxon>
        <taxon>Bacillales</taxon>
        <taxon>Bacillaceae</taxon>
        <taxon>Virgibacillus</taxon>
    </lineage>
</organism>
<dbReference type="RefSeq" id="WP_327608159.1">
    <property type="nucleotide sequence ID" value="NZ_JARZFX010000007.1"/>
</dbReference>
<keyword evidence="6" id="KW-1185">Reference proteome</keyword>
<dbReference type="Gene3D" id="1.10.101.10">
    <property type="entry name" value="PGBD-like superfamily/PGBD"/>
    <property type="match status" value="1"/>
</dbReference>
<dbReference type="GO" id="GO:0004180">
    <property type="term" value="F:carboxypeptidase activity"/>
    <property type="evidence" value="ECO:0007669"/>
    <property type="project" value="UniProtKB-KW"/>
</dbReference>
<keyword evidence="5" id="KW-0378">Hydrolase</keyword>
<dbReference type="PANTHER" id="PTHR34385:SF1">
    <property type="entry name" value="PEPTIDOGLYCAN L-ALANYL-D-GLUTAMATE ENDOPEPTIDASE CWLK"/>
    <property type="match status" value="1"/>
</dbReference>
<dbReference type="InterPro" id="IPR009045">
    <property type="entry name" value="Zn_M74/Hedgehog-like"/>
</dbReference>
<evidence type="ECO:0000256" key="2">
    <source>
        <dbReference type="SAM" id="SignalP"/>
    </source>
</evidence>
<evidence type="ECO:0000313" key="6">
    <source>
        <dbReference type="Proteomes" id="UP001335737"/>
    </source>
</evidence>
<feature type="region of interest" description="Disordered" evidence="1">
    <location>
        <begin position="28"/>
        <end position="69"/>
    </location>
</feature>
<accession>A0ABU6KHK7</accession>
<dbReference type="InterPro" id="IPR036366">
    <property type="entry name" value="PGBDSf"/>
</dbReference>
<evidence type="ECO:0000259" key="3">
    <source>
        <dbReference type="Pfam" id="PF01471"/>
    </source>
</evidence>
<feature type="domain" description="D-alanyl-D-alanine carboxypeptidase-like core" evidence="4">
    <location>
        <begin position="199"/>
        <end position="328"/>
    </location>
</feature>
<evidence type="ECO:0000259" key="4">
    <source>
        <dbReference type="Pfam" id="PF02557"/>
    </source>
</evidence>
<dbReference type="EMBL" id="JARZFX010000007">
    <property type="protein sequence ID" value="MEC5424591.1"/>
    <property type="molecule type" value="Genomic_DNA"/>
</dbReference>
<feature type="region of interest" description="Disordered" evidence="1">
    <location>
        <begin position="243"/>
        <end position="268"/>
    </location>
</feature>
<name>A0ABU6KHK7_9BACI</name>
<keyword evidence="2" id="KW-0732">Signal</keyword>
<feature type="compositionally biased region" description="Basic and acidic residues" evidence="1">
    <location>
        <begin position="46"/>
        <end position="58"/>
    </location>
</feature>
<dbReference type="SUPFAM" id="SSF47090">
    <property type="entry name" value="PGBD-like"/>
    <property type="match status" value="1"/>
</dbReference>
<dbReference type="InterPro" id="IPR002477">
    <property type="entry name" value="Peptidoglycan-bd-like"/>
</dbReference>